<evidence type="ECO:0000313" key="3">
    <source>
        <dbReference type="Proteomes" id="UP000198848"/>
    </source>
</evidence>
<evidence type="ECO:0000313" key="2">
    <source>
        <dbReference type="EMBL" id="SDQ25539.1"/>
    </source>
</evidence>
<feature type="region of interest" description="Disordered" evidence="1">
    <location>
        <begin position="298"/>
        <end position="353"/>
    </location>
</feature>
<dbReference type="AlphaFoldDB" id="A0A1H0ZDW2"/>
<gene>
    <name evidence="2" type="ORF">SAMN04489842_0241</name>
</gene>
<feature type="compositionally biased region" description="Acidic residues" evidence="1">
    <location>
        <begin position="182"/>
        <end position="210"/>
    </location>
</feature>
<dbReference type="PROSITE" id="PS51318">
    <property type="entry name" value="TAT"/>
    <property type="match status" value="1"/>
</dbReference>
<keyword evidence="3" id="KW-1185">Reference proteome</keyword>
<sequence length="353" mass="39626">MVYNGGRCRTGLHMDDRRDRRRVTRRTLLRASAGTVTLAAAGSSSAAATGEGRDRALFERRCPEATLEPSMGYCEGASTEGCADDHPVTVALQREVRETLETEYPDVGALVDAGFKPYFDTLDGDDDGWSHWLSPEYIGDDAVLDPERPESVLVDNDSWRSIGVMFIATRDGEPVDPPAVYEETDDEDDPWGTEESDWDDDLESSVDADNDEHHHDDRDRDHEDDHGHGHDHGEPPADDPDRCSPWHYHSGLPGRFAWWFYQKVYERSFADGDVRLPCRTPCMMHVWTVEHPGGVYAHGGPPPEYRDQPPAEDPDFDTDAEPGSDELDWDVLPDDVTPDERPESLSVGFDFRP</sequence>
<feature type="region of interest" description="Disordered" evidence="1">
    <location>
        <begin position="1"/>
        <end position="21"/>
    </location>
</feature>
<name>A0A1H0ZDW2_NATTX</name>
<protein>
    <submittedName>
        <fullName evidence="2">Uncharacterized protein</fullName>
    </submittedName>
</protein>
<evidence type="ECO:0000256" key="1">
    <source>
        <dbReference type="SAM" id="MobiDB-lite"/>
    </source>
</evidence>
<feature type="compositionally biased region" description="Basic and acidic residues" evidence="1">
    <location>
        <begin position="211"/>
        <end position="242"/>
    </location>
</feature>
<feature type="region of interest" description="Disordered" evidence="1">
    <location>
        <begin position="171"/>
        <end position="242"/>
    </location>
</feature>
<proteinExistence type="predicted"/>
<dbReference type="Proteomes" id="UP000198848">
    <property type="component" value="Unassembled WGS sequence"/>
</dbReference>
<dbReference type="STRING" id="1095778.SAMN04489842_0241"/>
<reference evidence="3" key="1">
    <citation type="submission" date="2016-10" db="EMBL/GenBank/DDBJ databases">
        <authorList>
            <person name="Varghese N."/>
            <person name="Submissions S."/>
        </authorList>
    </citation>
    <scope>NUCLEOTIDE SEQUENCE [LARGE SCALE GENOMIC DNA]</scope>
    <source>
        <strain evidence="3">DSM 24767</strain>
    </source>
</reference>
<organism evidence="2 3">
    <name type="scientific">Natronobacterium texcoconense</name>
    <dbReference type="NCBI Taxonomy" id="1095778"/>
    <lineage>
        <taxon>Archaea</taxon>
        <taxon>Methanobacteriati</taxon>
        <taxon>Methanobacteriota</taxon>
        <taxon>Stenosarchaea group</taxon>
        <taxon>Halobacteria</taxon>
        <taxon>Halobacteriales</taxon>
        <taxon>Natrialbaceae</taxon>
        <taxon>Natronobacterium</taxon>
    </lineage>
</organism>
<accession>A0A1H0ZDW2</accession>
<dbReference type="InterPro" id="IPR006311">
    <property type="entry name" value="TAT_signal"/>
</dbReference>
<dbReference type="EMBL" id="FNLC01000001">
    <property type="protein sequence ID" value="SDQ25539.1"/>
    <property type="molecule type" value="Genomic_DNA"/>
</dbReference>
<feature type="compositionally biased region" description="Acidic residues" evidence="1">
    <location>
        <begin position="310"/>
        <end position="337"/>
    </location>
</feature>